<keyword evidence="5 6" id="KW-0472">Membrane</keyword>
<dbReference type="GO" id="GO:0016020">
    <property type="term" value="C:membrane"/>
    <property type="evidence" value="ECO:0007669"/>
    <property type="project" value="UniProtKB-SubCell"/>
</dbReference>
<reference evidence="9" key="1">
    <citation type="submission" date="2020-11" db="EMBL/GenBank/DDBJ databases">
        <authorList>
            <consortium name="DOE Joint Genome Institute"/>
            <person name="Ahrendt S."/>
            <person name="Riley R."/>
            <person name="Andreopoulos W."/>
            <person name="LaButti K."/>
            <person name="Pangilinan J."/>
            <person name="Ruiz-duenas F.J."/>
            <person name="Barrasa J.M."/>
            <person name="Sanchez-Garcia M."/>
            <person name="Camarero S."/>
            <person name="Miyauchi S."/>
            <person name="Serrano A."/>
            <person name="Linde D."/>
            <person name="Babiker R."/>
            <person name="Drula E."/>
            <person name="Ayuso-Fernandez I."/>
            <person name="Pacheco R."/>
            <person name="Padilla G."/>
            <person name="Ferreira P."/>
            <person name="Barriuso J."/>
            <person name="Kellner H."/>
            <person name="Castanera R."/>
            <person name="Alfaro M."/>
            <person name="Ramirez L."/>
            <person name="Pisabarro A.G."/>
            <person name="Kuo A."/>
            <person name="Tritt A."/>
            <person name="Lipzen A."/>
            <person name="He G."/>
            <person name="Yan M."/>
            <person name="Ng V."/>
            <person name="Cullen D."/>
            <person name="Martin F."/>
            <person name="Rosso M.-N."/>
            <person name="Henrissat B."/>
            <person name="Hibbett D."/>
            <person name="Martinez A.T."/>
            <person name="Grigoriev I.V."/>
        </authorList>
    </citation>
    <scope>NUCLEOTIDE SEQUENCE</scope>
    <source>
        <strain evidence="9">AH 44721</strain>
    </source>
</reference>
<proteinExistence type="inferred from homology"/>
<dbReference type="AlphaFoldDB" id="A0A9P5P2Q4"/>
<evidence type="ECO:0000256" key="1">
    <source>
        <dbReference type="ARBA" id="ARBA00004141"/>
    </source>
</evidence>
<protein>
    <submittedName>
        <fullName evidence="9">TLC domain-containing protein</fullName>
    </submittedName>
</protein>
<comment type="caution">
    <text evidence="9">The sequence shown here is derived from an EMBL/GenBank/DDBJ whole genome shotgun (WGS) entry which is preliminary data.</text>
</comment>
<evidence type="ECO:0000256" key="5">
    <source>
        <dbReference type="ARBA" id="ARBA00023136"/>
    </source>
</evidence>
<evidence type="ECO:0000256" key="3">
    <source>
        <dbReference type="ARBA" id="ARBA00022692"/>
    </source>
</evidence>
<feature type="transmembrane region" description="Helical" evidence="7">
    <location>
        <begin position="259"/>
        <end position="281"/>
    </location>
</feature>
<feature type="domain" description="TLC" evidence="8">
    <location>
        <begin position="82"/>
        <end position="291"/>
    </location>
</feature>
<dbReference type="InterPro" id="IPR016439">
    <property type="entry name" value="Lag1/Lac1-like"/>
</dbReference>
<evidence type="ECO:0000259" key="8">
    <source>
        <dbReference type="PROSITE" id="PS50922"/>
    </source>
</evidence>
<organism evidence="9 10">
    <name type="scientific">Gymnopilus junonius</name>
    <name type="common">Spectacular rustgill mushroom</name>
    <name type="synonym">Gymnopilus spectabilis subsp. junonius</name>
    <dbReference type="NCBI Taxonomy" id="109634"/>
    <lineage>
        <taxon>Eukaryota</taxon>
        <taxon>Fungi</taxon>
        <taxon>Dikarya</taxon>
        <taxon>Basidiomycota</taxon>
        <taxon>Agaricomycotina</taxon>
        <taxon>Agaricomycetes</taxon>
        <taxon>Agaricomycetidae</taxon>
        <taxon>Agaricales</taxon>
        <taxon>Agaricineae</taxon>
        <taxon>Hymenogastraceae</taxon>
        <taxon>Gymnopilus</taxon>
    </lineage>
</organism>
<dbReference type="InterPro" id="IPR006634">
    <property type="entry name" value="TLC-dom"/>
</dbReference>
<evidence type="ECO:0000313" key="9">
    <source>
        <dbReference type="EMBL" id="KAF8913851.1"/>
    </source>
</evidence>
<dbReference type="Proteomes" id="UP000724874">
    <property type="component" value="Unassembled WGS sequence"/>
</dbReference>
<dbReference type="EMBL" id="JADNYJ010000001">
    <property type="protein sequence ID" value="KAF8913851.1"/>
    <property type="molecule type" value="Genomic_DNA"/>
</dbReference>
<dbReference type="SMART" id="SM00724">
    <property type="entry name" value="TLC"/>
    <property type="match status" value="1"/>
</dbReference>
<dbReference type="PANTHER" id="PTHR12560:SF0">
    <property type="entry name" value="LD18904P"/>
    <property type="match status" value="1"/>
</dbReference>
<evidence type="ECO:0000313" key="10">
    <source>
        <dbReference type="Proteomes" id="UP000724874"/>
    </source>
</evidence>
<evidence type="ECO:0000256" key="6">
    <source>
        <dbReference type="PROSITE-ProRule" id="PRU00205"/>
    </source>
</evidence>
<dbReference type="GO" id="GO:0046513">
    <property type="term" value="P:ceramide biosynthetic process"/>
    <property type="evidence" value="ECO:0007669"/>
    <property type="project" value="InterPro"/>
</dbReference>
<dbReference type="GO" id="GO:0050291">
    <property type="term" value="F:sphingosine N-acyltransferase activity"/>
    <property type="evidence" value="ECO:0007669"/>
    <property type="project" value="InterPro"/>
</dbReference>
<gene>
    <name evidence="9" type="ORF">CPB84DRAFT_1741757</name>
</gene>
<feature type="transmembrane region" description="Helical" evidence="7">
    <location>
        <begin position="213"/>
        <end position="238"/>
    </location>
</feature>
<evidence type="ECO:0000256" key="4">
    <source>
        <dbReference type="ARBA" id="ARBA00022989"/>
    </source>
</evidence>
<accession>A0A9P5P2Q4</accession>
<evidence type="ECO:0000256" key="2">
    <source>
        <dbReference type="ARBA" id="ARBA00009808"/>
    </source>
</evidence>
<dbReference type="OrthoDB" id="537032at2759"/>
<comment type="subcellular location">
    <subcellularLocation>
        <location evidence="1">Membrane</location>
        <topology evidence="1">Multi-pass membrane protein</topology>
    </subcellularLocation>
</comment>
<dbReference type="Pfam" id="PF03798">
    <property type="entry name" value="TRAM_LAG1_CLN8"/>
    <property type="match status" value="1"/>
</dbReference>
<keyword evidence="3 6" id="KW-0812">Transmembrane</keyword>
<keyword evidence="4 7" id="KW-1133">Transmembrane helix</keyword>
<dbReference type="PROSITE" id="PS50922">
    <property type="entry name" value="TLC"/>
    <property type="match status" value="1"/>
</dbReference>
<dbReference type="PANTHER" id="PTHR12560">
    <property type="entry name" value="LONGEVITY ASSURANCE FACTOR 1 LAG1"/>
    <property type="match status" value="1"/>
</dbReference>
<comment type="similarity">
    <text evidence="2">Belongs to the sphingosine N-acyltransferase family.</text>
</comment>
<sequence length="305" mass="35789">MAVLRDAFRLFIFEPFARWKLTRDLVLRQQRKRFGKTSDSVANGHVANGGRQIFNGKGQLNGTANGGSIPVPSPKELRQLNRKVLRFAEQGWSFVYYSLQWCFGLYVHYHLPTRILDPKDLWLGYPHLPIARPVKVYYLLQTAFYSHQILIVNAEARRKDHYQMLCHHVVTLFTNFTRVGCVIMVLMDCSDVFFPLAKMIRYLDISQLATDCVFGLFMLSWLITRHILFLFVIYSTIVQNPTYIEFKWDYESKHFFTRRAYIGFSTLLLVLQALQAMWFWMICRVAWRVVSGNGAEDERSDDEDE</sequence>
<name>A0A9P5P2Q4_GYMJU</name>
<evidence type="ECO:0000256" key="7">
    <source>
        <dbReference type="SAM" id="Phobius"/>
    </source>
</evidence>
<keyword evidence="10" id="KW-1185">Reference proteome</keyword>